<sequence length="272" mass="30765">MKIRVLLSFFLCSLLYSCTEPIDLSYIAQENTRLVVDAEIDNTTLRDTIRLSLTSNFFDEIKNIPAIGATVIIRDDSNRTFTFDESSPGIYISPLNFVGKANHNYYLEITYEGQVYSAVSFLNPPIAIDTLTCKRLEDGVFTTREEVEIGISFQDPPGKRNYYWFIDYVNGANEYESLFEYGALFNDEFVNGLYLNNITYGTFDLDSGDVLKIELRTINKREEEILSALAIESFESGIFDAPPSNVPTNISNGALGIFVAYGRTVREIEINK</sequence>
<gene>
    <name evidence="1" type="ORF">FRX97_01885</name>
</gene>
<accession>A0A5C6VK16</accession>
<dbReference type="InterPro" id="IPR025345">
    <property type="entry name" value="DUF4249"/>
</dbReference>
<reference evidence="1 2" key="1">
    <citation type="submission" date="2019-08" db="EMBL/GenBank/DDBJ databases">
        <title>Genome of Luteibaculum oceani JCM 18817.</title>
        <authorList>
            <person name="Bowman J.P."/>
        </authorList>
    </citation>
    <scope>NUCLEOTIDE SEQUENCE [LARGE SCALE GENOMIC DNA]</scope>
    <source>
        <strain evidence="1 2">JCM 18817</strain>
    </source>
</reference>
<dbReference type="EMBL" id="VORB01000001">
    <property type="protein sequence ID" value="TXC85400.1"/>
    <property type="molecule type" value="Genomic_DNA"/>
</dbReference>
<protein>
    <submittedName>
        <fullName evidence="1">DUF4249 domain-containing protein</fullName>
    </submittedName>
</protein>
<evidence type="ECO:0000313" key="2">
    <source>
        <dbReference type="Proteomes" id="UP000321168"/>
    </source>
</evidence>
<dbReference type="PROSITE" id="PS51257">
    <property type="entry name" value="PROKAR_LIPOPROTEIN"/>
    <property type="match status" value="1"/>
</dbReference>
<proteinExistence type="predicted"/>
<dbReference type="Pfam" id="PF14054">
    <property type="entry name" value="DUF4249"/>
    <property type="match status" value="1"/>
</dbReference>
<comment type="caution">
    <text evidence="1">The sequence shown here is derived from an EMBL/GenBank/DDBJ whole genome shotgun (WGS) entry which is preliminary data.</text>
</comment>
<organism evidence="1 2">
    <name type="scientific">Luteibaculum oceani</name>
    <dbReference type="NCBI Taxonomy" id="1294296"/>
    <lineage>
        <taxon>Bacteria</taxon>
        <taxon>Pseudomonadati</taxon>
        <taxon>Bacteroidota</taxon>
        <taxon>Flavobacteriia</taxon>
        <taxon>Flavobacteriales</taxon>
        <taxon>Luteibaculaceae</taxon>
        <taxon>Luteibaculum</taxon>
    </lineage>
</organism>
<dbReference type="RefSeq" id="WP_147012800.1">
    <property type="nucleotide sequence ID" value="NZ_VORB01000001.1"/>
</dbReference>
<keyword evidence="2" id="KW-1185">Reference proteome</keyword>
<name>A0A5C6VK16_9FLAO</name>
<dbReference type="OrthoDB" id="637707at2"/>
<dbReference type="AlphaFoldDB" id="A0A5C6VK16"/>
<evidence type="ECO:0000313" key="1">
    <source>
        <dbReference type="EMBL" id="TXC85400.1"/>
    </source>
</evidence>
<dbReference type="Proteomes" id="UP000321168">
    <property type="component" value="Unassembled WGS sequence"/>
</dbReference>